<keyword evidence="9" id="KW-0862">Zinc</keyword>
<evidence type="ECO:0000313" key="12">
    <source>
        <dbReference type="EMBL" id="UVF22028.1"/>
    </source>
</evidence>
<dbReference type="InterPro" id="IPR024079">
    <property type="entry name" value="MetalloPept_cat_dom_sf"/>
</dbReference>
<dbReference type="PRINTS" id="PR00313">
    <property type="entry name" value="CABNDNGRPT"/>
</dbReference>
<comment type="subcellular location">
    <subcellularLocation>
        <location evidence="2">Secreted</location>
    </subcellularLocation>
</comment>
<evidence type="ECO:0000256" key="8">
    <source>
        <dbReference type="ARBA" id="ARBA00022801"/>
    </source>
</evidence>
<evidence type="ECO:0000256" key="3">
    <source>
        <dbReference type="ARBA" id="ARBA00009490"/>
    </source>
</evidence>
<accession>A0ABY5RYF7</accession>
<comment type="similarity">
    <text evidence="3">Belongs to the peptidase M10B family.</text>
</comment>
<dbReference type="Gene3D" id="2.150.10.10">
    <property type="entry name" value="Serralysin-like metalloprotease, C-terminal"/>
    <property type="match status" value="1"/>
</dbReference>
<dbReference type="Pfam" id="PF08548">
    <property type="entry name" value="Peptidase_M10_C"/>
    <property type="match status" value="1"/>
</dbReference>
<keyword evidence="5" id="KW-0645">Protease</keyword>
<dbReference type="InterPro" id="IPR011049">
    <property type="entry name" value="Serralysin-like_metalloprot_C"/>
</dbReference>
<sequence>MPAIATYGMTGNAYIDGVLGDYKWASNSLIYSFPTNGSDYGNSYGTAENITNFGSLSAVQQTTARNALKTYAAVANLAFTESGETATQHADIRFAMSDKTESAWAYLPNTAAEGGDVWFNSSNGYFTSPVKGNYAFMVFLHELGHALGLEHTHEGNVMPQDRDSLEYTVMSYRSYVGASNTAGYTNETWSYAQSLMMYDIAAVQQMYGANYATNGGNSTYAWSPTTGEMSINGVGQGRPGANKVFLTIWDGGGNDTYDLSAYTSNLTIDLRPGEWIKTSTAQLAKLNWEGTKTAAGNIANALLFQGDARSLIENAVGGSGNDSLTGNDGANLLRAGSGSDRLYGIGGSDSLEGGAGADTLAGGAGADIFDFNSVKDSLPNARDTIQDFLRGSDRIDLRTIDANTAAGGDQAFSFIGNKAFTGASGQLAFSGSVLSGDVNGDKIADFRINVAGITTLAASDFLL</sequence>
<dbReference type="Pfam" id="PF00413">
    <property type="entry name" value="Peptidase_M10"/>
    <property type="match status" value="1"/>
</dbReference>
<comment type="cofactor">
    <cofactor evidence="1">
        <name>Ca(2+)</name>
        <dbReference type="ChEBI" id="CHEBI:29108"/>
    </cofactor>
</comment>
<dbReference type="RefSeq" id="WP_173947036.1">
    <property type="nucleotide sequence ID" value="NZ_CP102845.1"/>
</dbReference>
<reference evidence="12" key="1">
    <citation type="submission" date="2022-08" db="EMBL/GenBank/DDBJ databases">
        <title>Microvirga terrae sp. nov., isolated from soil.</title>
        <authorList>
            <person name="Kim K.H."/>
            <person name="Seo Y.L."/>
            <person name="Kim J.M."/>
            <person name="Lee J.K."/>
            <person name="Han D.M."/>
            <person name="Jeon C.O."/>
        </authorList>
    </citation>
    <scope>NUCLEOTIDE SEQUENCE</scope>
    <source>
        <strain evidence="12">R24</strain>
    </source>
</reference>
<dbReference type="PROSITE" id="PS00330">
    <property type="entry name" value="HEMOLYSIN_CALCIUM"/>
    <property type="match status" value="2"/>
</dbReference>
<dbReference type="InterPro" id="IPR001818">
    <property type="entry name" value="Pept_M10_metallopeptidase"/>
</dbReference>
<keyword evidence="6" id="KW-0479">Metal-binding</keyword>
<keyword evidence="8" id="KW-0378">Hydrolase</keyword>
<evidence type="ECO:0000256" key="4">
    <source>
        <dbReference type="ARBA" id="ARBA00022525"/>
    </source>
</evidence>
<name>A0ABY5RYF7_9HYPH</name>
<dbReference type="EMBL" id="CP102845">
    <property type="protein sequence ID" value="UVF22028.1"/>
    <property type="molecule type" value="Genomic_DNA"/>
</dbReference>
<dbReference type="InterPro" id="IPR013858">
    <property type="entry name" value="Peptidase_M10B_C"/>
</dbReference>
<evidence type="ECO:0000256" key="10">
    <source>
        <dbReference type="ARBA" id="ARBA00023049"/>
    </source>
</evidence>
<dbReference type="PANTHER" id="PTHR10201">
    <property type="entry name" value="MATRIX METALLOPROTEINASE"/>
    <property type="match status" value="1"/>
</dbReference>
<protein>
    <submittedName>
        <fullName evidence="12">M10 family metallopeptidase C-terminal domain-containing protein</fullName>
    </submittedName>
</protein>
<feature type="domain" description="Peptidase metallopeptidase" evidence="11">
    <location>
        <begin position="20"/>
        <end position="209"/>
    </location>
</feature>
<evidence type="ECO:0000256" key="1">
    <source>
        <dbReference type="ARBA" id="ARBA00001913"/>
    </source>
</evidence>
<organism evidence="12 13">
    <name type="scientific">Microvirga terrae</name>
    <dbReference type="NCBI Taxonomy" id="2740529"/>
    <lineage>
        <taxon>Bacteria</taxon>
        <taxon>Pseudomonadati</taxon>
        <taxon>Pseudomonadota</taxon>
        <taxon>Alphaproteobacteria</taxon>
        <taxon>Hyphomicrobiales</taxon>
        <taxon>Methylobacteriaceae</taxon>
        <taxon>Microvirga</taxon>
    </lineage>
</organism>
<dbReference type="InterPro" id="IPR018511">
    <property type="entry name" value="Hemolysin-typ_Ca-bd_CS"/>
</dbReference>
<keyword evidence="13" id="KW-1185">Reference proteome</keyword>
<evidence type="ECO:0000256" key="6">
    <source>
        <dbReference type="ARBA" id="ARBA00022723"/>
    </source>
</evidence>
<dbReference type="SUPFAM" id="SSF51120">
    <property type="entry name" value="beta-Roll"/>
    <property type="match status" value="1"/>
</dbReference>
<dbReference type="Pfam" id="PF00353">
    <property type="entry name" value="HemolysinCabind"/>
    <property type="match status" value="2"/>
</dbReference>
<keyword evidence="4" id="KW-0964">Secreted</keyword>
<dbReference type="SMART" id="SM00235">
    <property type="entry name" value="ZnMc"/>
    <property type="match status" value="1"/>
</dbReference>
<gene>
    <name evidence="12" type="ORF">HPT29_017330</name>
</gene>
<dbReference type="InterPro" id="IPR034033">
    <property type="entry name" value="Serralysin-like"/>
</dbReference>
<dbReference type="InterPro" id="IPR006026">
    <property type="entry name" value="Peptidase_Metallo"/>
</dbReference>
<proteinExistence type="inferred from homology"/>
<dbReference type="InterPro" id="IPR001343">
    <property type="entry name" value="Hemolysn_Ca-bd"/>
</dbReference>
<evidence type="ECO:0000256" key="9">
    <source>
        <dbReference type="ARBA" id="ARBA00022833"/>
    </source>
</evidence>
<keyword evidence="10" id="KW-0482">Metalloprotease</keyword>
<dbReference type="CDD" id="cd04277">
    <property type="entry name" value="ZnMc_serralysin_like"/>
    <property type="match status" value="1"/>
</dbReference>
<evidence type="ECO:0000256" key="7">
    <source>
        <dbReference type="ARBA" id="ARBA00022737"/>
    </source>
</evidence>
<keyword evidence="7" id="KW-0677">Repeat</keyword>
<evidence type="ECO:0000259" key="11">
    <source>
        <dbReference type="SMART" id="SM00235"/>
    </source>
</evidence>
<dbReference type="Proteomes" id="UP001017257">
    <property type="component" value="Chromosome"/>
</dbReference>
<dbReference type="SUPFAM" id="SSF55486">
    <property type="entry name" value="Metalloproteases ('zincins'), catalytic domain"/>
    <property type="match status" value="1"/>
</dbReference>
<dbReference type="Gene3D" id="3.40.390.10">
    <property type="entry name" value="Collagenase (Catalytic Domain)"/>
    <property type="match status" value="1"/>
</dbReference>
<dbReference type="PANTHER" id="PTHR10201:SF323">
    <property type="entry name" value="MATRIX METALLOPROTEINASE-21"/>
    <property type="match status" value="1"/>
</dbReference>
<evidence type="ECO:0000313" key="13">
    <source>
        <dbReference type="Proteomes" id="UP001017257"/>
    </source>
</evidence>
<evidence type="ECO:0000256" key="2">
    <source>
        <dbReference type="ARBA" id="ARBA00004613"/>
    </source>
</evidence>
<evidence type="ECO:0000256" key="5">
    <source>
        <dbReference type="ARBA" id="ARBA00022670"/>
    </source>
</evidence>